<reference evidence="1 2" key="1">
    <citation type="journal article" date="2015" name="BMC Microbiol.">
        <title>Lactobacillus ruminis strains cluster according to their mammalian gut source.</title>
        <authorList>
            <person name="O' Donnell M.M."/>
            <person name="Harris H.M."/>
            <person name="Lynch D.B."/>
            <person name="Ross R.P."/>
            <person name="O'Toole P.W."/>
        </authorList>
    </citation>
    <scope>NUCLEOTIDE SEQUENCE [LARGE SCALE GENOMIC DNA]</scope>
    <source>
        <strain evidence="1 2">DPC 6832</strain>
    </source>
</reference>
<name>A0A837DVM1_9LACO</name>
<keyword evidence="1" id="KW-0670">Pyruvate</keyword>
<comment type="caution">
    <text evidence="1">The sequence shown here is derived from an EMBL/GenBank/DDBJ whole genome shotgun (WGS) entry which is preliminary data.</text>
</comment>
<keyword evidence="1" id="KW-0456">Lyase</keyword>
<accession>A0A837DVM1</accession>
<sequence length="61" mass="7216">MKVEVLPYHTMGVHKYHEMGIPYRLEGVEPPTQDRVENAERLLHTKDYEGYLTWKPGMKTD</sequence>
<evidence type="ECO:0000313" key="2">
    <source>
        <dbReference type="Proteomes" id="UP000031011"/>
    </source>
</evidence>
<protein>
    <submittedName>
        <fullName evidence="1">Pyruvate formate-lyase activating enzyme</fullName>
    </submittedName>
</protein>
<dbReference type="Gene3D" id="3.80.30.10">
    <property type="entry name" value="pyruvate-formate lyase- activating enzyme"/>
    <property type="match status" value="1"/>
</dbReference>
<evidence type="ECO:0000313" key="1">
    <source>
        <dbReference type="EMBL" id="KIC05272.1"/>
    </source>
</evidence>
<proteinExistence type="predicted"/>
<dbReference type="AlphaFoldDB" id="A0A837DVM1"/>
<dbReference type="Proteomes" id="UP000031011">
    <property type="component" value="Unassembled WGS sequence"/>
</dbReference>
<dbReference type="GO" id="GO:0016829">
    <property type="term" value="F:lyase activity"/>
    <property type="evidence" value="ECO:0007669"/>
    <property type="project" value="UniProtKB-KW"/>
</dbReference>
<dbReference type="EMBL" id="AWYA01000041">
    <property type="protein sequence ID" value="KIC05272.1"/>
    <property type="molecule type" value="Genomic_DNA"/>
</dbReference>
<organism evidence="1 2">
    <name type="scientific">Ligilactobacillus ruminis DPC 6832</name>
    <dbReference type="NCBI Taxonomy" id="1402208"/>
    <lineage>
        <taxon>Bacteria</taxon>
        <taxon>Bacillati</taxon>
        <taxon>Bacillota</taxon>
        <taxon>Bacilli</taxon>
        <taxon>Lactobacillales</taxon>
        <taxon>Lactobacillaceae</taxon>
        <taxon>Ligilactobacillus</taxon>
    </lineage>
</organism>
<gene>
    <name evidence="1" type="ORF">LRN_0056</name>
</gene>